<evidence type="ECO:0000256" key="2">
    <source>
        <dbReference type="ARBA" id="ARBA00022801"/>
    </source>
</evidence>
<dbReference type="PATRIC" id="fig|1365257.3.peg.928"/>
<dbReference type="Gene3D" id="1.10.439.10">
    <property type="entry name" value="Penicillin Amidohydrolase, domain 1"/>
    <property type="match status" value="1"/>
</dbReference>
<dbReference type="EMBL" id="AUXX01000006">
    <property type="protein sequence ID" value="KZN69019.1"/>
    <property type="molecule type" value="Genomic_DNA"/>
</dbReference>
<comment type="cofactor">
    <cofactor evidence="6">
        <name>Ca(2+)</name>
        <dbReference type="ChEBI" id="CHEBI:29108"/>
    </cofactor>
    <text evidence="6">Binds 1 Ca(2+) ion per dimer.</text>
</comment>
<gene>
    <name evidence="8" type="ORF">N478_12615</name>
</gene>
<evidence type="ECO:0000256" key="1">
    <source>
        <dbReference type="ARBA" id="ARBA00006586"/>
    </source>
</evidence>
<dbReference type="AlphaFoldDB" id="A0A162BV40"/>
<comment type="caution">
    <text evidence="8">The sequence shown here is derived from an EMBL/GenBank/DDBJ whole genome shotgun (WGS) entry which is preliminary data.</text>
</comment>
<feature type="active site" description="Nucleophile" evidence="5">
    <location>
        <position position="259"/>
    </location>
</feature>
<keyword evidence="6" id="KW-0479">Metal-binding</keyword>
<reference evidence="8 9" key="1">
    <citation type="submission" date="2013-07" db="EMBL/GenBank/DDBJ databases">
        <title>Comparative Genomic and Metabolomic Analysis of Twelve Strains of Pseudoalteromonas luteoviolacea.</title>
        <authorList>
            <person name="Vynne N.G."/>
            <person name="Mansson M."/>
            <person name="Gram L."/>
        </authorList>
    </citation>
    <scope>NUCLEOTIDE SEQUENCE [LARGE SCALE GENOMIC DNA]</scope>
    <source>
        <strain evidence="8 9">S4060-1</strain>
    </source>
</reference>
<dbReference type="GO" id="GO:0046872">
    <property type="term" value="F:metal ion binding"/>
    <property type="evidence" value="ECO:0007669"/>
    <property type="project" value="UniProtKB-KW"/>
</dbReference>
<dbReference type="SUPFAM" id="SSF56235">
    <property type="entry name" value="N-terminal nucleophile aminohydrolases (Ntn hydrolases)"/>
    <property type="match status" value="1"/>
</dbReference>
<feature type="binding site" evidence="6">
    <location>
        <position position="331"/>
    </location>
    <ligand>
        <name>Ca(2+)</name>
        <dbReference type="ChEBI" id="CHEBI:29108"/>
    </ligand>
</feature>
<comment type="similarity">
    <text evidence="1">Belongs to the peptidase S45 family.</text>
</comment>
<protein>
    <recommendedName>
        <fullName evidence="10">Penicillin amidase</fullName>
    </recommendedName>
</protein>
<evidence type="ECO:0000256" key="7">
    <source>
        <dbReference type="SAM" id="Phobius"/>
    </source>
</evidence>
<dbReference type="Proteomes" id="UP000076661">
    <property type="component" value="Unassembled WGS sequence"/>
</dbReference>
<feature type="binding site" evidence="6">
    <location>
        <position position="198"/>
    </location>
    <ligand>
        <name>Ca(2+)</name>
        <dbReference type="ChEBI" id="CHEBI:29108"/>
    </ligand>
</feature>
<accession>A0A162BV40</accession>
<dbReference type="CDD" id="cd03747">
    <property type="entry name" value="Ntn_PGA_like"/>
    <property type="match status" value="1"/>
</dbReference>
<dbReference type="PANTHER" id="PTHR34218:SF4">
    <property type="entry name" value="ACYL-HOMOSERINE LACTONE ACYLASE QUIP"/>
    <property type="match status" value="1"/>
</dbReference>
<dbReference type="Gene3D" id="2.30.120.10">
    <property type="match status" value="1"/>
</dbReference>
<dbReference type="GO" id="GO:0016811">
    <property type="term" value="F:hydrolase activity, acting on carbon-nitrogen (but not peptide) bonds, in linear amides"/>
    <property type="evidence" value="ECO:0007669"/>
    <property type="project" value="InterPro"/>
</dbReference>
<evidence type="ECO:0000313" key="9">
    <source>
        <dbReference type="Proteomes" id="UP000076661"/>
    </source>
</evidence>
<evidence type="ECO:0000256" key="3">
    <source>
        <dbReference type="ARBA" id="ARBA00023145"/>
    </source>
</evidence>
<dbReference type="GO" id="GO:0017000">
    <property type="term" value="P:antibiotic biosynthetic process"/>
    <property type="evidence" value="ECO:0007669"/>
    <property type="project" value="InterPro"/>
</dbReference>
<feature type="binding site" evidence="6">
    <location>
        <position position="334"/>
    </location>
    <ligand>
        <name>Ca(2+)</name>
        <dbReference type="ChEBI" id="CHEBI:29108"/>
    </ligand>
</feature>
<dbReference type="Gene3D" id="3.60.20.10">
    <property type="entry name" value="Glutamine Phosphoribosylpyrophosphate, subunit 1, domain 1"/>
    <property type="match status" value="1"/>
</dbReference>
<evidence type="ECO:0008006" key="10">
    <source>
        <dbReference type="Google" id="ProtNLM"/>
    </source>
</evidence>
<keyword evidence="7" id="KW-0472">Membrane</keyword>
<dbReference type="InterPro" id="IPR043147">
    <property type="entry name" value="Penicillin_amidase_A-knob"/>
</dbReference>
<dbReference type="InterPro" id="IPR029055">
    <property type="entry name" value="Ntn_hydrolases_N"/>
</dbReference>
<dbReference type="RefSeq" id="WP_063380177.1">
    <property type="nucleotide sequence ID" value="NZ_AUXX01000006.1"/>
</dbReference>
<dbReference type="InterPro" id="IPR014395">
    <property type="entry name" value="Pen/GL7ACA/AHL_acylase"/>
</dbReference>
<dbReference type="Gene3D" id="1.10.1400.10">
    <property type="match status" value="1"/>
</dbReference>
<comment type="subunit">
    <text evidence="4">Heterodimer of an alpha subunit and a beta subunit processed from the same precursor.</text>
</comment>
<keyword evidence="2" id="KW-0378">Hydrolase</keyword>
<keyword evidence="7" id="KW-0812">Transmembrane</keyword>
<dbReference type="PANTHER" id="PTHR34218">
    <property type="entry name" value="PEPTIDASE S45 PENICILLIN AMIDASE"/>
    <property type="match status" value="1"/>
</dbReference>
<evidence type="ECO:0000256" key="4">
    <source>
        <dbReference type="ARBA" id="ARBA00038735"/>
    </source>
</evidence>
<keyword evidence="6" id="KW-0106">Calcium</keyword>
<keyword evidence="3" id="KW-0865">Zymogen</keyword>
<evidence type="ECO:0000313" key="8">
    <source>
        <dbReference type="EMBL" id="KZN69019.1"/>
    </source>
</evidence>
<evidence type="ECO:0000256" key="6">
    <source>
        <dbReference type="PIRSR" id="PIRSR001227-2"/>
    </source>
</evidence>
<name>A0A162BV40_9GAMM</name>
<dbReference type="InterPro" id="IPR043146">
    <property type="entry name" value="Penicillin_amidase_N_B-knob"/>
</dbReference>
<proteinExistence type="inferred from homology"/>
<dbReference type="InterPro" id="IPR023343">
    <property type="entry name" value="Penicillin_amidase_dom1"/>
</dbReference>
<sequence length="811" mass="91017">MLFKSIKRLTVSFPLMTRSVMCILAIVGVSVCGLIYYSNNALKPLSGKQTSSFVQNNVQLGQDVAGLSYVNAATDLDAYFGTGVLHARDRMWQMEFMRRMARGTLSEVFGKSYFEQDVWFRTLGLIDKSKQDYEQLSAEAQASLRAYAAGVNHMMERTGFYQPEFYIFDVTPDPWLPSDSLSILKLLALELGNDYAQELEALLLSASVIDPQKKQFFFNNTAGLKTADVDLPTDALLASLSTHRQRQTQMSFGHANSGSNIWLIAGKHTETGRPLLANDPHLGLQIPSPWYSVHQKGKNLEVTGQTLVGLPLVIFGHNKKVGWGATNMMADVQDLVLEVVNPRNSAKYLYDNQWQDFALKEHTIKVKKDAPIFIGDEFEYRTVVTRSTQSGPVITDLIGHTRQTISLQWSSLNKKDTTYEAFYRLSYANTWQSFKDSLSYAVAPALNMFYIDSENIGFQAIGAVPVREHGSYGSWLGYIPYQDMPAAYNPDSGILVNANNANMGSDYPYYISKTWADDARYQHITNTLKSYQSQGEKLSKHAMLAMQLDTFNSKEKAVLGSLLQVLSKHSSSSQSEYFGDALKALKSWDGRADEGSVGATIFYAWIKHLKIELYEDEFNLHVGSSDLSGTVASYIDSITIDELASTLMTERVDWCNNLNTVRVESCSDVVFQSLENGLKEIESFAGSDISKWHWGEVQTNFYGHNIFRGHNIISSIFSRERSGSGFSNSINVSAPRFDLSLGYINEFGASFRQIISFVDEKIEYSFINSTGQSGNVLSDYYDNMLEDFAKNHQIQFSHTVNNQMVIEKERG</sequence>
<feature type="transmembrane region" description="Helical" evidence="7">
    <location>
        <begin position="20"/>
        <end position="38"/>
    </location>
</feature>
<keyword evidence="7" id="KW-1133">Transmembrane helix</keyword>
<organism evidence="8 9">
    <name type="scientific">Pseudoalteromonas luteoviolacea S4060-1</name>
    <dbReference type="NCBI Taxonomy" id="1365257"/>
    <lineage>
        <taxon>Bacteria</taxon>
        <taxon>Pseudomonadati</taxon>
        <taxon>Pseudomonadota</taxon>
        <taxon>Gammaproteobacteria</taxon>
        <taxon>Alteromonadales</taxon>
        <taxon>Pseudoalteromonadaceae</taxon>
        <taxon>Pseudoalteromonas</taxon>
    </lineage>
</organism>
<dbReference type="Pfam" id="PF01804">
    <property type="entry name" value="Penicil_amidase"/>
    <property type="match status" value="1"/>
</dbReference>
<evidence type="ECO:0000256" key="5">
    <source>
        <dbReference type="PIRSR" id="PIRSR001227-1"/>
    </source>
</evidence>
<dbReference type="InterPro" id="IPR002692">
    <property type="entry name" value="S45"/>
</dbReference>
<dbReference type="PIRSF" id="PIRSF001227">
    <property type="entry name" value="Pen_acylase"/>
    <property type="match status" value="1"/>
</dbReference>